<reference evidence="3" key="1">
    <citation type="journal article" date="2015" name="Nat. Genet.">
        <title>The genome and transcriptome of the zoonotic hookworm Ancylostoma ceylanicum identify infection-specific gene families.</title>
        <authorList>
            <person name="Schwarz E.M."/>
            <person name="Hu Y."/>
            <person name="Antoshechkin I."/>
            <person name="Miller M.M."/>
            <person name="Sternberg P.W."/>
            <person name="Aroian R.V."/>
        </authorList>
    </citation>
    <scope>NUCLEOTIDE SEQUENCE</scope>
    <source>
        <strain evidence="3">HY135</strain>
    </source>
</reference>
<dbReference type="EMBL" id="JARK01001358">
    <property type="protein sequence ID" value="EYC20180.1"/>
    <property type="molecule type" value="Genomic_DNA"/>
</dbReference>
<evidence type="ECO:0008006" key="4">
    <source>
        <dbReference type="Google" id="ProtNLM"/>
    </source>
</evidence>
<protein>
    <recommendedName>
        <fullName evidence="4">SCP domain-containing protein</fullName>
    </recommendedName>
</protein>
<proteinExistence type="predicted"/>
<sequence length="193" mass="22159">MKLFTTILIVVSAFSPVTALGFNIRLSYNTDLCLLERSAFSQVLYLIPLMQTSRGSLEEPPNCEEQEPMGPSCPKPIRKLLFEKISKKLSYIGPKYDCGLEDGAAGKLILDDAYPSFFLDLEYRKDLRFSRIRQRPSQTVFNVTDFINRALAKWSKEFAEVRARMMNKFGCNYIIGDMEDANYYNHSLCCLFN</sequence>
<keyword evidence="3" id="KW-1185">Reference proteome</keyword>
<evidence type="ECO:0000313" key="2">
    <source>
        <dbReference type="EMBL" id="EYC20180.1"/>
    </source>
</evidence>
<gene>
    <name evidence="2" type="primary">Acey_s0022.g496</name>
    <name evidence="2" type="synonym">ASPR-s0022.g496</name>
    <name evidence="2" type="ORF">Y032_0022g496</name>
</gene>
<dbReference type="Proteomes" id="UP000024635">
    <property type="component" value="Unassembled WGS sequence"/>
</dbReference>
<name>A0A016UYD6_9BILA</name>
<comment type="caution">
    <text evidence="2">The sequence shown here is derived from an EMBL/GenBank/DDBJ whole genome shotgun (WGS) entry which is preliminary data.</text>
</comment>
<dbReference type="Pfam" id="PF17641">
    <property type="entry name" value="ASPRs"/>
    <property type="match status" value="1"/>
</dbReference>
<feature type="signal peptide" evidence="1">
    <location>
        <begin position="1"/>
        <end position="19"/>
    </location>
</feature>
<feature type="chain" id="PRO_5001489939" description="SCP domain-containing protein" evidence="1">
    <location>
        <begin position="20"/>
        <end position="193"/>
    </location>
</feature>
<accession>A0A016UYD6</accession>
<dbReference type="InterPro" id="IPR035109">
    <property type="entry name" value="ASPR"/>
</dbReference>
<dbReference type="AlphaFoldDB" id="A0A016UYD6"/>
<keyword evidence="1" id="KW-0732">Signal</keyword>
<evidence type="ECO:0000313" key="3">
    <source>
        <dbReference type="Proteomes" id="UP000024635"/>
    </source>
</evidence>
<organism evidence="2 3">
    <name type="scientific">Ancylostoma ceylanicum</name>
    <dbReference type="NCBI Taxonomy" id="53326"/>
    <lineage>
        <taxon>Eukaryota</taxon>
        <taxon>Metazoa</taxon>
        <taxon>Ecdysozoa</taxon>
        <taxon>Nematoda</taxon>
        <taxon>Chromadorea</taxon>
        <taxon>Rhabditida</taxon>
        <taxon>Rhabditina</taxon>
        <taxon>Rhabditomorpha</taxon>
        <taxon>Strongyloidea</taxon>
        <taxon>Ancylostomatidae</taxon>
        <taxon>Ancylostomatinae</taxon>
        <taxon>Ancylostoma</taxon>
    </lineage>
</organism>
<evidence type="ECO:0000256" key="1">
    <source>
        <dbReference type="SAM" id="SignalP"/>
    </source>
</evidence>